<reference evidence="1" key="1">
    <citation type="submission" date="2014-09" db="EMBL/GenBank/DDBJ databases">
        <authorList>
            <person name="Magalhaes I.L.F."/>
            <person name="Oliveira U."/>
            <person name="Santos F.R."/>
            <person name="Vidigal T.H.D.A."/>
            <person name="Brescovit A.D."/>
            <person name="Santos A.J."/>
        </authorList>
    </citation>
    <scope>NUCLEOTIDE SEQUENCE</scope>
    <source>
        <tissue evidence="1">Shoot tissue taken approximately 20 cm above the soil surface</tissue>
    </source>
</reference>
<reference evidence="1" key="2">
    <citation type="journal article" date="2015" name="Data Brief">
        <title>Shoot transcriptome of the giant reed, Arundo donax.</title>
        <authorList>
            <person name="Barrero R.A."/>
            <person name="Guerrero F.D."/>
            <person name="Moolhuijzen P."/>
            <person name="Goolsby J.A."/>
            <person name="Tidwell J."/>
            <person name="Bellgard S.E."/>
            <person name="Bellgard M.I."/>
        </authorList>
    </citation>
    <scope>NUCLEOTIDE SEQUENCE</scope>
    <source>
        <tissue evidence="1">Shoot tissue taken approximately 20 cm above the soil surface</tissue>
    </source>
</reference>
<accession>A0A0A9E3U6</accession>
<protein>
    <submittedName>
        <fullName evidence="1">Uncharacterized protein</fullName>
    </submittedName>
</protein>
<evidence type="ECO:0000313" key="1">
    <source>
        <dbReference type="EMBL" id="JAD94746.1"/>
    </source>
</evidence>
<name>A0A0A9E3U6_ARUDO</name>
<dbReference type="EMBL" id="GBRH01203149">
    <property type="protein sequence ID" value="JAD94746.1"/>
    <property type="molecule type" value="Transcribed_RNA"/>
</dbReference>
<organism evidence="1">
    <name type="scientific">Arundo donax</name>
    <name type="common">Giant reed</name>
    <name type="synonym">Donax arundinaceus</name>
    <dbReference type="NCBI Taxonomy" id="35708"/>
    <lineage>
        <taxon>Eukaryota</taxon>
        <taxon>Viridiplantae</taxon>
        <taxon>Streptophyta</taxon>
        <taxon>Embryophyta</taxon>
        <taxon>Tracheophyta</taxon>
        <taxon>Spermatophyta</taxon>
        <taxon>Magnoliopsida</taxon>
        <taxon>Liliopsida</taxon>
        <taxon>Poales</taxon>
        <taxon>Poaceae</taxon>
        <taxon>PACMAD clade</taxon>
        <taxon>Arundinoideae</taxon>
        <taxon>Arundineae</taxon>
        <taxon>Arundo</taxon>
    </lineage>
</organism>
<sequence length="28" mass="3395">MGLFTKYTYLLIFPDGFIFPSGRWKWLP</sequence>
<dbReference type="AlphaFoldDB" id="A0A0A9E3U6"/>
<proteinExistence type="predicted"/>